<accession>A0A1J9RP39</accession>
<reference evidence="2 3" key="1">
    <citation type="submission" date="2016-10" db="EMBL/GenBank/DDBJ databases">
        <title>Proteomics and genomics reveal pathogen-plant mechanisms compatible with a hemibiotrophic lifestyle of Diplodia corticola.</title>
        <authorList>
            <person name="Fernandes I."/>
            <person name="De Jonge R."/>
            <person name="Van De Peer Y."/>
            <person name="Devreese B."/>
            <person name="Alves A."/>
            <person name="Esteves A.C."/>
        </authorList>
    </citation>
    <scope>NUCLEOTIDE SEQUENCE [LARGE SCALE GENOMIC DNA]</scope>
    <source>
        <strain evidence="2 3">CBS 112549</strain>
    </source>
</reference>
<evidence type="ECO:0000313" key="2">
    <source>
        <dbReference type="EMBL" id="OJD30239.1"/>
    </source>
</evidence>
<proteinExistence type="predicted"/>
<protein>
    <submittedName>
        <fullName evidence="2">Uncharacterized protein</fullName>
    </submittedName>
</protein>
<feature type="compositionally biased region" description="Acidic residues" evidence="1">
    <location>
        <begin position="388"/>
        <end position="406"/>
    </location>
</feature>
<dbReference type="RefSeq" id="XP_020126499.1">
    <property type="nucleotide sequence ID" value="XM_020278193.1"/>
</dbReference>
<keyword evidence="3" id="KW-1185">Reference proteome</keyword>
<evidence type="ECO:0000313" key="3">
    <source>
        <dbReference type="Proteomes" id="UP000183809"/>
    </source>
</evidence>
<feature type="compositionally biased region" description="Acidic residues" evidence="1">
    <location>
        <begin position="323"/>
        <end position="362"/>
    </location>
</feature>
<dbReference type="Proteomes" id="UP000183809">
    <property type="component" value="Unassembled WGS sequence"/>
</dbReference>
<sequence>MSGNLLAVMDLPQNSRDVVEVLRTVQDNLTGFVEAESWQTFNLTCDEYTSLCTYLRRSDNTDLFDTWNSIRSDYILLTSHLTLRLPSVPQVLFTAALQDHISTALFHLAIESPSNWFLGRITSINAERDDSAASIVFNSHHPDLTYHFSTTPRGNSARPTNARSTPTQPTLIVEICNDVKHADLEARLAARYMAAGNKATRTVVALDTTRGVYSVWRYLRFLPTRVDGREFRRCFLTEKEVPWRGVRGEEGKGLELKLRDFLPTDMPAIRGVKEEVVDGLMRRSIVVDCEKLTGLWEKANDPETVDIFGGGDIGSMDMEISETEADGDDEADEEDEEDEAGEEDDEDDDLSMEELMDDLFEEVETRTQGAVAQGGATSFDNWVGHEPEDAEEELEDYDDSEESEDE</sequence>
<dbReference type="STRING" id="236234.A0A1J9RP39"/>
<gene>
    <name evidence="2" type="ORF">BKCO1_640004</name>
</gene>
<dbReference type="GeneID" id="31018454"/>
<dbReference type="AlphaFoldDB" id="A0A1J9RP39"/>
<name>A0A1J9RP39_9PEZI</name>
<organism evidence="2 3">
    <name type="scientific">Diplodia corticola</name>
    <dbReference type="NCBI Taxonomy" id="236234"/>
    <lineage>
        <taxon>Eukaryota</taxon>
        <taxon>Fungi</taxon>
        <taxon>Dikarya</taxon>
        <taxon>Ascomycota</taxon>
        <taxon>Pezizomycotina</taxon>
        <taxon>Dothideomycetes</taxon>
        <taxon>Dothideomycetes incertae sedis</taxon>
        <taxon>Botryosphaeriales</taxon>
        <taxon>Botryosphaeriaceae</taxon>
        <taxon>Diplodia</taxon>
    </lineage>
</organism>
<evidence type="ECO:0000256" key="1">
    <source>
        <dbReference type="SAM" id="MobiDB-lite"/>
    </source>
</evidence>
<comment type="caution">
    <text evidence="2">The sequence shown here is derived from an EMBL/GenBank/DDBJ whole genome shotgun (WGS) entry which is preliminary data.</text>
</comment>
<feature type="compositionally biased region" description="Polar residues" evidence="1">
    <location>
        <begin position="366"/>
        <end position="380"/>
    </location>
</feature>
<dbReference type="OrthoDB" id="3942872at2759"/>
<dbReference type="EMBL" id="MNUE01000064">
    <property type="protein sequence ID" value="OJD30239.1"/>
    <property type="molecule type" value="Genomic_DNA"/>
</dbReference>
<feature type="region of interest" description="Disordered" evidence="1">
    <location>
        <begin position="323"/>
        <end position="406"/>
    </location>
</feature>